<dbReference type="PROSITE" id="PS50949">
    <property type="entry name" value="HTH_GNTR"/>
    <property type="match status" value="1"/>
</dbReference>
<gene>
    <name evidence="6" type="ORF">BAN20980_05099</name>
    <name evidence="5" type="ORF">JQK92_34220</name>
</gene>
<dbReference type="Gene3D" id="1.20.120.530">
    <property type="entry name" value="GntR ligand-binding domain-like"/>
    <property type="match status" value="1"/>
</dbReference>
<evidence type="ECO:0000259" key="4">
    <source>
        <dbReference type="PROSITE" id="PS50949"/>
    </source>
</evidence>
<dbReference type="Pfam" id="PF00392">
    <property type="entry name" value="GntR"/>
    <property type="match status" value="1"/>
</dbReference>
<organism evidence="6 7">
    <name type="scientific">Burkholderia anthina</name>
    <dbReference type="NCBI Taxonomy" id="179879"/>
    <lineage>
        <taxon>Bacteria</taxon>
        <taxon>Pseudomonadati</taxon>
        <taxon>Pseudomonadota</taxon>
        <taxon>Betaproteobacteria</taxon>
        <taxon>Burkholderiales</taxon>
        <taxon>Burkholderiaceae</taxon>
        <taxon>Burkholderia</taxon>
        <taxon>Burkholderia cepacia complex</taxon>
    </lineage>
</organism>
<dbReference type="InterPro" id="IPR036388">
    <property type="entry name" value="WH-like_DNA-bd_sf"/>
</dbReference>
<dbReference type="PRINTS" id="PR00035">
    <property type="entry name" value="HTHGNTR"/>
</dbReference>
<dbReference type="PANTHER" id="PTHR43537">
    <property type="entry name" value="TRANSCRIPTIONAL REGULATOR, GNTR FAMILY"/>
    <property type="match status" value="1"/>
</dbReference>
<evidence type="ECO:0000256" key="1">
    <source>
        <dbReference type="ARBA" id="ARBA00023015"/>
    </source>
</evidence>
<dbReference type="PANTHER" id="PTHR43537:SF53">
    <property type="entry name" value="HTH-TYPE TRANSCRIPTIONAL REPRESSOR NANR"/>
    <property type="match status" value="1"/>
</dbReference>
<evidence type="ECO:0000313" key="5">
    <source>
        <dbReference type="EMBL" id="MBM2771467.1"/>
    </source>
</evidence>
<dbReference type="InterPro" id="IPR011711">
    <property type="entry name" value="GntR_C"/>
</dbReference>
<reference evidence="6 7" key="1">
    <citation type="submission" date="2019-09" db="EMBL/GenBank/DDBJ databases">
        <authorList>
            <person name="Depoorter E."/>
        </authorList>
    </citation>
    <scope>NUCLEOTIDE SEQUENCE [LARGE SCALE GENOMIC DNA]</scope>
    <source>
        <strain evidence="6">LMG 20980</strain>
    </source>
</reference>
<accession>A0A6P2GHA9</accession>
<evidence type="ECO:0000313" key="6">
    <source>
        <dbReference type="EMBL" id="VVU52364.1"/>
    </source>
</evidence>
<dbReference type="SMART" id="SM00345">
    <property type="entry name" value="HTH_GNTR"/>
    <property type="match status" value="1"/>
</dbReference>
<dbReference type="GeneID" id="56503160"/>
<feature type="domain" description="HTH gntR-type" evidence="4">
    <location>
        <begin position="17"/>
        <end position="84"/>
    </location>
</feature>
<dbReference type="SUPFAM" id="SSF48008">
    <property type="entry name" value="GntR ligand-binding domain-like"/>
    <property type="match status" value="1"/>
</dbReference>
<dbReference type="Pfam" id="PF07729">
    <property type="entry name" value="FCD"/>
    <property type="match status" value="1"/>
</dbReference>
<name>A0A6P2GHA9_9BURK</name>
<dbReference type="InterPro" id="IPR036390">
    <property type="entry name" value="WH_DNA-bd_sf"/>
</dbReference>
<keyword evidence="3" id="KW-0804">Transcription</keyword>
<dbReference type="GO" id="GO:0003700">
    <property type="term" value="F:DNA-binding transcription factor activity"/>
    <property type="evidence" value="ECO:0007669"/>
    <property type="project" value="InterPro"/>
</dbReference>
<keyword evidence="2" id="KW-0238">DNA-binding</keyword>
<dbReference type="SUPFAM" id="SSF46785">
    <property type="entry name" value="Winged helix' DNA-binding domain"/>
    <property type="match status" value="1"/>
</dbReference>
<dbReference type="SMART" id="SM00895">
    <property type="entry name" value="FCD"/>
    <property type="match status" value="1"/>
</dbReference>
<reference evidence="5 8" key="2">
    <citation type="submission" date="2021-02" db="EMBL/GenBank/DDBJ databases">
        <title>Draft genome of the type strains Burkholderia anthina DSM16086.</title>
        <authorList>
            <person name="Hertel R."/>
            <person name="Meissner J."/>
            <person name="Poehlein A."/>
            <person name="Daniel R."/>
            <person name="Commichau F.M."/>
        </authorList>
    </citation>
    <scope>NUCLEOTIDE SEQUENCE [LARGE SCALE GENOMIC DNA]</scope>
    <source>
        <strain evidence="5 8">DSM 16086</strain>
    </source>
</reference>
<sequence>MKGTGGDSAPADVAQTVDRKSALGEALRRRIVNMELAPGALIDEAALADEFGMSRPPIRELIRQMAAEGYVELETNRAPRVSSMNFQSLRSFFIAAPLIYIATTQLAALNATPDDIARLRAIQANFRAAIASGNVANRVIYNDEFHLEIGRIAQNDYLMPSLRRLLIDHARLGKMFYRYPTTDTMQHTLESAVVQHDQIIDALERQDADGAGQLVRDHFELSRRRMTEYAAPQGMAVSVNLGDPVLAQDKR</sequence>
<protein>
    <submittedName>
        <fullName evidence="5 6">Transcriptional regulator</fullName>
    </submittedName>
</protein>
<evidence type="ECO:0000313" key="8">
    <source>
        <dbReference type="Proteomes" id="UP000755577"/>
    </source>
</evidence>
<proteinExistence type="predicted"/>
<evidence type="ECO:0000313" key="7">
    <source>
        <dbReference type="Proteomes" id="UP000494201"/>
    </source>
</evidence>
<keyword evidence="1" id="KW-0805">Transcription regulation</keyword>
<dbReference type="InterPro" id="IPR000524">
    <property type="entry name" value="Tscrpt_reg_HTH_GntR"/>
</dbReference>
<dbReference type="Gene3D" id="1.10.10.10">
    <property type="entry name" value="Winged helix-like DNA-binding domain superfamily/Winged helix DNA-binding domain"/>
    <property type="match status" value="1"/>
</dbReference>
<dbReference type="EMBL" id="JAFCIQ010000046">
    <property type="protein sequence ID" value="MBM2771467.1"/>
    <property type="molecule type" value="Genomic_DNA"/>
</dbReference>
<dbReference type="RefSeq" id="WP_174927800.1">
    <property type="nucleotide sequence ID" value="NZ_CABVLY010000022.1"/>
</dbReference>
<dbReference type="EMBL" id="CABVLY010000022">
    <property type="protein sequence ID" value="VVU52364.1"/>
    <property type="molecule type" value="Genomic_DNA"/>
</dbReference>
<evidence type="ECO:0000256" key="2">
    <source>
        <dbReference type="ARBA" id="ARBA00023125"/>
    </source>
</evidence>
<dbReference type="Proteomes" id="UP000755577">
    <property type="component" value="Unassembled WGS sequence"/>
</dbReference>
<dbReference type="GO" id="GO:0003677">
    <property type="term" value="F:DNA binding"/>
    <property type="evidence" value="ECO:0007669"/>
    <property type="project" value="UniProtKB-KW"/>
</dbReference>
<dbReference type="Proteomes" id="UP000494201">
    <property type="component" value="Unassembled WGS sequence"/>
</dbReference>
<dbReference type="InterPro" id="IPR008920">
    <property type="entry name" value="TF_FadR/GntR_C"/>
</dbReference>
<dbReference type="AlphaFoldDB" id="A0A6P2GHA9"/>
<keyword evidence="8" id="KW-1185">Reference proteome</keyword>
<evidence type="ECO:0000256" key="3">
    <source>
        <dbReference type="ARBA" id="ARBA00023163"/>
    </source>
</evidence>